<evidence type="ECO:0000256" key="2">
    <source>
        <dbReference type="PIRSR" id="PIRSR605754-1"/>
    </source>
</evidence>
<dbReference type="SUPFAM" id="SSF63817">
    <property type="entry name" value="Sortase"/>
    <property type="match status" value="1"/>
</dbReference>
<dbReference type="Proteomes" id="UP000683246">
    <property type="component" value="Chromosome"/>
</dbReference>
<name>A0A8J8SF44_9FIRM</name>
<gene>
    <name evidence="3" type="ORF">HZI73_01460</name>
</gene>
<dbReference type="InterPro" id="IPR023365">
    <property type="entry name" value="Sortase_dom-sf"/>
</dbReference>
<dbReference type="AlphaFoldDB" id="A0A8J8SF44"/>
<dbReference type="RefSeq" id="WP_212696501.1">
    <property type="nucleotide sequence ID" value="NZ_CP058649.1"/>
</dbReference>
<protein>
    <submittedName>
        <fullName evidence="3">Class D sortase</fullName>
    </submittedName>
</protein>
<evidence type="ECO:0000313" key="3">
    <source>
        <dbReference type="EMBL" id="QUI21042.1"/>
    </source>
</evidence>
<reference evidence="3" key="1">
    <citation type="submission" date="2020-07" db="EMBL/GenBank/DDBJ databases">
        <title>Vallitalea pronyensis genome.</title>
        <authorList>
            <person name="Postec A."/>
        </authorList>
    </citation>
    <scope>NUCLEOTIDE SEQUENCE</scope>
    <source>
        <strain evidence="3">FatNI3</strain>
    </source>
</reference>
<dbReference type="NCBIfam" id="TIGR01076">
    <property type="entry name" value="sortase_fam"/>
    <property type="match status" value="1"/>
</dbReference>
<feature type="active site" description="Acyl-thioester intermediate" evidence="2">
    <location>
        <position position="214"/>
    </location>
</feature>
<dbReference type="Pfam" id="PF04203">
    <property type="entry name" value="Sortase"/>
    <property type="match status" value="1"/>
</dbReference>
<dbReference type="Gene3D" id="2.40.260.10">
    <property type="entry name" value="Sortase"/>
    <property type="match status" value="1"/>
</dbReference>
<dbReference type="KEGG" id="vpy:HZI73_01460"/>
<keyword evidence="4" id="KW-1185">Reference proteome</keyword>
<dbReference type="InterPro" id="IPR005754">
    <property type="entry name" value="Sortase"/>
</dbReference>
<feature type="active site" description="Proton donor/acceptor" evidence="2">
    <location>
        <position position="152"/>
    </location>
</feature>
<organism evidence="3 4">
    <name type="scientific">Vallitalea pronyensis</name>
    <dbReference type="NCBI Taxonomy" id="1348613"/>
    <lineage>
        <taxon>Bacteria</taxon>
        <taxon>Bacillati</taxon>
        <taxon>Bacillota</taxon>
        <taxon>Clostridia</taxon>
        <taxon>Lachnospirales</taxon>
        <taxon>Vallitaleaceae</taxon>
        <taxon>Vallitalea</taxon>
    </lineage>
</organism>
<evidence type="ECO:0000313" key="4">
    <source>
        <dbReference type="Proteomes" id="UP000683246"/>
    </source>
</evidence>
<evidence type="ECO:0000256" key="1">
    <source>
        <dbReference type="ARBA" id="ARBA00022801"/>
    </source>
</evidence>
<dbReference type="EMBL" id="CP058649">
    <property type="protein sequence ID" value="QUI21042.1"/>
    <property type="molecule type" value="Genomic_DNA"/>
</dbReference>
<dbReference type="InterPro" id="IPR042000">
    <property type="entry name" value="Sortase_D_2"/>
</dbReference>
<dbReference type="CDD" id="cd06166">
    <property type="entry name" value="Sortase_D_2"/>
    <property type="match status" value="1"/>
</dbReference>
<accession>A0A8J8SF44</accession>
<keyword evidence="1" id="KW-0378">Hydrolase</keyword>
<dbReference type="GO" id="GO:0016787">
    <property type="term" value="F:hydrolase activity"/>
    <property type="evidence" value="ECO:0007669"/>
    <property type="project" value="UniProtKB-KW"/>
</dbReference>
<proteinExistence type="predicted"/>
<sequence>MKKTIGAFVIFTGLCLLFFVFYGQWSSDSVQKQMKRAILARNNEELPSVNLSTMHDAFNVTHPSELIHEPSDVLEVFVETNEEENGKEKQSKRNEEKQQVINNALAILSIPSIGLEVAVSEGLSHENLKYSVAHYANSATFGEIGNACIVGHRSHTYNRFFNRLDEVEIGNIVTLNTGINQFSYKVQNVLIVEPKDIWVLEQHHNFAELTLITCTPVRTPTHRLIIKATLV</sequence>